<gene>
    <name evidence="1" type="ORF">AFUS01_LOCUS35181</name>
</gene>
<evidence type="ECO:0000313" key="2">
    <source>
        <dbReference type="Proteomes" id="UP000708208"/>
    </source>
</evidence>
<dbReference type="AlphaFoldDB" id="A0A8J2PRR8"/>
<proteinExistence type="predicted"/>
<comment type="caution">
    <text evidence="1">The sequence shown here is derived from an EMBL/GenBank/DDBJ whole genome shotgun (WGS) entry which is preliminary data.</text>
</comment>
<sequence length="74" mass="8171">MGNVKQQFFLARRLNYTFVAFDSESEMVQAYEISGKGLTSTKTHFGIPEITSPVLAGVVFPKLVPTTNSTETIE</sequence>
<organism evidence="1 2">
    <name type="scientific">Allacma fusca</name>
    <dbReference type="NCBI Taxonomy" id="39272"/>
    <lineage>
        <taxon>Eukaryota</taxon>
        <taxon>Metazoa</taxon>
        <taxon>Ecdysozoa</taxon>
        <taxon>Arthropoda</taxon>
        <taxon>Hexapoda</taxon>
        <taxon>Collembola</taxon>
        <taxon>Symphypleona</taxon>
        <taxon>Sminthuridae</taxon>
        <taxon>Allacma</taxon>
    </lineage>
</organism>
<keyword evidence="2" id="KW-1185">Reference proteome</keyword>
<feature type="non-terminal residue" evidence="1">
    <location>
        <position position="1"/>
    </location>
</feature>
<name>A0A8J2PRR8_9HEXA</name>
<reference evidence="1" key="1">
    <citation type="submission" date="2021-06" db="EMBL/GenBank/DDBJ databases">
        <authorList>
            <person name="Hodson N. C."/>
            <person name="Mongue J. A."/>
            <person name="Jaron S. K."/>
        </authorList>
    </citation>
    <scope>NUCLEOTIDE SEQUENCE</scope>
</reference>
<dbReference type="EMBL" id="CAJVCH010534765">
    <property type="protein sequence ID" value="CAG7825056.1"/>
    <property type="molecule type" value="Genomic_DNA"/>
</dbReference>
<accession>A0A8J2PRR8</accession>
<dbReference type="Proteomes" id="UP000708208">
    <property type="component" value="Unassembled WGS sequence"/>
</dbReference>
<protein>
    <submittedName>
        <fullName evidence="1">Uncharacterized protein</fullName>
    </submittedName>
</protein>
<evidence type="ECO:0000313" key="1">
    <source>
        <dbReference type="EMBL" id="CAG7825056.1"/>
    </source>
</evidence>